<dbReference type="Proteomes" id="UP000008783">
    <property type="component" value="Unassembled WGS sequence"/>
</dbReference>
<dbReference type="RefSeq" id="XP_003335699.1">
    <property type="nucleotide sequence ID" value="XM_003335651.1"/>
</dbReference>
<keyword evidence="3" id="KW-1185">Reference proteome</keyword>
<name>E3L405_PUCGT</name>
<dbReference type="VEuPathDB" id="FungiDB:PGTG_17137"/>
<organism evidence="2 3">
    <name type="scientific">Puccinia graminis f. sp. tritici (strain CRL 75-36-700-3 / race SCCL)</name>
    <name type="common">Black stem rust fungus</name>
    <dbReference type="NCBI Taxonomy" id="418459"/>
    <lineage>
        <taxon>Eukaryota</taxon>
        <taxon>Fungi</taxon>
        <taxon>Dikarya</taxon>
        <taxon>Basidiomycota</taxon>
        <taxon>Pucciniomycotina</taxon>
        <taxon>Pucciniomycetes</taxon>
        <taxon>Pucciniales</taxon>
        <taxon>Pucciniaceae</taxon>
        <taxon>Puccinia</taxon>
    </lineage>
</organism>
<dbReference type="InParanoid" id="E3L405"/>
<evidence type="ECO:0000313" key="2">
    <source>
        <dbReference type="EMBL" id="EFP91280.1"/>
    </source>
</evidence>
<evidence type="ECO:0000313" key="3">
    <source>
        <dbReference type="Proteomes" id="UP000008783"/>
    </source>
</evidence>
<proteinExistence type="predicted"/>
<feature type="region of interest" description="Disordered" evidence="1">
    <location>
        <begin position="1"/>
        <end position="21"/>
    </location>
</feature>
<protein>
    <submittedName>
        <fullName evidence="2">Uncharacterized protein</fullName>
    </submittedName>
</protein>
<dbReference type="EMBL" id="DS178344">
    <property type="protein sequence ID" value="EFP91280.1"/>
    <property type="molecule type" value="Genomic_DNA"/>
</dbReference>
<dbReference type="HOGENOM" id="CLU_1886781_0_0_1"/>
<dbReference type="KEGG" id="pgr:PGTG_17137"/>
<dbReference type="GeneID" id="10529028"/>
<reference evidence="3" key="2">
    <citation type="journal article" date="2011" name="Proc. Natl. Acad. Sci. U.S.A.">
        <title>Obligate biotrophy features unraveled by the genomic analysis of rust fungi.</title>
        <authorList>
            <person name="Duplessis S."/>
            <person name="Cuomo C.A."/>
            <person name="Lin Y.-C."/>
            <person name="Aerts A."/>
            <person name="Tisserant E."/>
            <person name="Veneault-Fourrey C."/>
            <person name="Joly D.L."/>
            <person name="Hacquard S."/>
            <person name="Amselem J."/>
            <person name="Cantarel B.L."/>
            <person name="Chiu R."/>
            <person name="Coutinho P.M."/>
            <person name="Feau N."/>
            <person name="Field M."/>
            <person name="Frey P."/>
            <person name="Gelhaye E."/>
            <person name="Goldberg J."/>
            <person name="Grabherr M.G."/>
            <person name="Kodira C.D."/>
            <person name="Kohler A."/>
            <person name="Kuees U."/>
            <person name="Lindquist E.A."/>
            <person name="Lucas S.M."/>
            <person name="Mago R."/>
            <person name="Mauceli E."/>
            <person name="Morin E."/>
            <person name="Murat C."/>
            <person name="Pangilinan J.L."/>
            <person name="Park R."/>
            <person name="Pearson M."/>
            <person name="Quesneville H."/>
            <person name="Rouhier N."/>
            <person name="Sakthikumar S."/>
            <person name="Salamov A.A."/>
            <person name="Schmutz J."/>
            <person name="Selles B."/>
            <person name="Shapiro H."/>
            <person name="Tanguay P."/>
            <person name="Tuskan G.A."/>
            <person name="Henrissat B."/>
            <person name="Van de Peer Y."/>
            <person name="Rouze P."/>
            <person name="Ellis J.G."/>
            <person name="Dodds P.N."/>
            <person name="Schein J.E."/>
            <person name="Zhong S."/>
            <person name="Hamelin R.C."/>
            <person name="Grigoriev I.V."/>
            <person name="Szabo L.J."/>
            <person name="Martin F."/>
        </authorList>
    </citation>
    <scope>NUCLEOTIDE SEQUENCE [LARGE SCALE GENOMIC DNA]</scope>
    <source>
        <strain evidence="3">CRL 75-36-700-3 / race SCCL</strain>
    </source>
</reference>
<sequence>MSTTFGFEGMSKANSGGESASERRVQRIDVVFNLGRVRLRATSPTNRCRVQLGLNVALELEVGLGVGSDSRTGLSGVNFRNGVTTEVQAMPADNLRIACNIGIRSGNRCDADSPHRYSDADDAMRGRIAHTDAMR</sequence>
<dbReference type="AlphaFoldDB" id="E3L405"/>
<gene>
    <name evidence="2" type="ORF">PGTG_17137</name>
</gene>
<evidence type="ECO:0000256" key="1">
    <source>
        <dbReference type="SAM" id="MobiDB-lite"/>
    </source>
</evidence>
<accession>E3L405</accession>
<reference key="1">
    <citation type="submission" date="2007-01" db="EMBL/GenBank/DDBJ databases">
        <title>The Genome Sequence of Puccinia graminis f. sp. tritici Strain CRL 75-36-700-3.</title>
        <authorList>
            <consortium name="The Broad Institute Genome Sequencing Platform"/>
            <person name="Birren B."/>
            <person name="Lander E."/>
            <person name="Galagan J."/>
            <person name="Nusbaum C."/>
            <person name="Devon K."/>
            <person name="Cuomo C."/>
            <person name="Jaffe D."/>
            <person name="Butler J."/>
            <person name="Alvarez P."/>
            <person name="Gnerre S."/>
            <person name="Grabherr M."/>
            <person name="Mauceli E."/>
            <person name="Brockman W."/>
            <person name="Young S."/>
            <person name="LaButti K."/>
            <person name="Sykes S."/>
            <person name="DeCaprio D."/>
            <person name="Crawford M."/>
            <person name="Koehrsen M."/>
            <person name="Engels R."/>
            <person name="Montgomery P."/>
            <person name="Pearson M."/>
            <person name="Howarth C."/>
            <person name="Larson L."/>
            <person name="White J."/>
            <person name="Zeng Q."/>
            <person name="Kodira C."/>
            <person name="Yandava C."/>
            <person name="Alvarado L."/>
            <person name="O'Leary S."/>
            <person name="Szabo L."/>
            <person name="Dean R."/>
            <person name="Schein J."/>
        </authorList>
    </citation>
    <scope>NUCLEOTIDE SEQUENCE</scope>
    <source>
        <strain>CRL 75-36-700-3</strain>
    </source>
</reference>